<reference evidence="2" key="4">
    <citation type="journal article" date="2019" name="Microbiol. Resour. Announc.">
        <title>The genome of the Halobacterium salinarum type strain is closely related to that of the laboratory strains NRC-1 and R1.</title>
        <authorList>
            <person name="Pfeiffer F."/>
            <person name="Marchfelder A."/>
            <person name="Habermann B.H."/>
            <person name="Dyall-Smith M."/>
        </authorList>
    </citation>
    <scope>NUCLEOTIDE SEQUENCE</scope>
    <source>
        <strain evidence="2">NRC-1</strain>
    </source>
</reference>
<dbReference type="AlphaFoldDB" id="Q9HRV2"/>
<evidence type="ECO:0000313" key="3">
    <source>
        <dbReference type="Proteomes" id="UP000000554"/>
    </source>
</evidence>
<reference evidence="2" key="2">
    <citation type="journal article" date="2008" name="Genomics">
        <title>Evolution in the laboratory: the genome of Halobacterium salinarum strain R1 compared to that of strain NRC-1.</title>
        <authorList>
            <person name="Pfeiffer F."/>
            <person name="Schuster S.C."/>
            <person name="Broicher A."/>
            <person name="Falb M."/>
            <person name="Palm P."/>
            <person name="Rodewald K."/>
            <person name="Ruepp A."/>
            <person name="Soppa J."/>
            <person name="Tittor J."/>
            <person name="Oesterhelt D."/>
        </authorList>
    </citation>
    <scope>NUCLEOTIDE SEQUENCE</scope>
    <source>
        <strain evidence="2">NRC-1</strain>
    </source>
</reference>
<name>Q9HRV2_HALSA</name>
<dbReference type="PaxDb" id="64091-VNG_0532H"/>
<dbReference type="Proteomes" id="UP000000554">
    <property type="component" value="Chromosome"/>
</dbReference>
<protein>
    <submittedName>
        <fullName evidence="2">Spurious ORF</fullName>
    </submittedName>
</protein>
<reference evidence="2" key="3">
    <citation type="journal article" date="2015" name="Life">
        <title>A manual curation strategy to improve genome annotation: application to a set of haloarchael genomes.</title>
        <authorList>
            <person name="Pfeiffer F."/>
            <person name="Oesterhelt D."/>
        </authorList>
    </citation>
    <scope>NUCLEOTIDE SEQUENCE</scope>
    <source>
        <strain evidence="2">NRC-1</strain>
    </source>
</reference>
<proteinExistence type="predicted"/>
<sequence length="125" mass="13630">MKLLLVCSECSLTLLHRLEALAVGVLDRDGFDGHPPRVVGESGHPVVGPEDHVLGDHDRVAGVGLDGTLAVDGDHQRERVGVVQGRYFLLAQRPVGKRFEWLAHTGRSEQPHVGVSLPIYVLFIL</sequence>
<organism evidence="1 3">
    <name type="scientific">Halobacterium salinarum (strain ATCC 700922 / JCM 11081 / NRC-1)</name>
    <name type="common">Halobacterium halobium</name>
    <dbReference type="NCBI Taxonomy" id="64091"/>
    <lineage>
        <taxon>Archaea</taxon>
        <taxon>Methanobacteriati</taxon>
        <taxon>Methanobacteriota</taxon>
        <taxon>Stenosarchaea group</taxon>
        <taxon>Halobacteria</taxon>
        <taxon>Halobacteriales</taxon>
        <taxon>Halobacteriaceae</taxon>
        <taxon>Halobacterium</taxon>
        <taxon>Halobacterium salinarum NRC-34001</taxon>
    </lineage>
</organism>
<accession>Q9HRV2</accession>
<dbReference type="PIR" id="D84211">
    <property type="entry name" value="D84211"/>
</dbReference>
<reference evidence="1 3" key="1">
    <citation type="journal article" date="2000" name="Proc. Natl. Acad. Sci. U.S.A.">
        <title>Genome sequence of Halobacterium species NRC-1.</title>
        <authorList>
            <person name="Ng W.V."/>
            <person name="Kennedy S.P."/>
            <person name="Mahairas G.G."/>
            <person name="Berquist B."/>
            <person name="Pan M."/>
            <person name="Shukla H.D."/>
            <person name="Lasky S.R."/>
            <person name="Baliga N.S."/>
            <person name="Thorsson V."/>
            <person name="Sbrogna J."/>
            <person name="Swartzell S."/>
            <person name="Weir D."/>
            <person name="Hall J."/>
            <person name="Dahl T.A."/>
            <person name="Welti R."/>
            <person name="Goo Y.A."/>
            <person name="Leithauser B."/>
            <person name="Keller K."/>
            <person name="Cruz R."/>
            <person name="Danson M.J."/>
            <person name="Hough D.W."/>
            <person name="Maddocks D.G."/>
            <person name="Jablonski P.E."/>
            <person name="Krebs M.P."/>
            <person name="Angevine C.M."/>
            <person name="Dale H."/>
            <person name="Isenbarger T.A."/>
            <person name="Peck R.F."/>
            <person name="Pohlschroder M."/>
            <person name="Spudich J.L."/>
            <person name="Jung K.W."/>
            <person name="Alam M."/>
            <person name="Freitas T."/>
            <person name="Hou S."/>
            <person name="Daniels C.J."/>
            <person name="Dennis P.P."/>
            <person name="Omer A.D."/>
            <person name="Ebhardt H."/>
            <person name="Lowe T.M."/>
            <person name="Liang P."/>
            <person name="Riley M."/>
            <person name="Hood L."/>
            <person name="DasSarma S."/>
        </authorList>
    </citation>
    <scope>NUCLEOTIDE SEQUENCE [LARGE SCALE GENOMIC DNA]</scope>
    <source>
        <strain evidence="3">ATCC 700922 / JCM 11081 / NRC-1</strain>
        <strain evidence="1">NRC-1</strain>
    </source>
</reference>
<evidence type="ECO:0000313" key="2">
    <source>
        <dbReference type="EMBL" id="DAC77755.1"/>
    </source>
</evidence>
<dbReference type="HOGENOM" id="CLU_1987563_0_0_2"/>
<dbReference type="EMBL" id="AE004437">
    <property type="protein sequence ID" value="AAG19056.1"/>
    <property type="molecule type" value="Genomic_DNA"/>
</dbReference>
<keyword evidence="3" id="KW-1185">Reference proteome</keyword>
<dbReference type="EMBL" id="BK010829">
    <property type="protein sequence ID" value="DAC77755.1"/>
    <property type="molecule type" value="Genomic_DNA"/>
</dbReference>
<gene>
    <name evidence="1" type="ordered locus">VNG_0532H</name>
</gene>
<dbReference type="KEGG" id="hal:VNG_0532H"/>
<evidence type="ECO:0000313" key="1">
    <source>
        <dbReference type="EMBL" id="AAG19056.1"/>
    </source>
</evidence>